<name>A0A6G5QKY0_CAMRE</name>
<dbReference type="AlphaFoldDB" id="A0A6G5QKY0"/>
<gene>
    <name evidence="1" type="ORF">CRECT_0623</name>
</gene>
<dbReference type="RefSeq" id="WP_002944323.1">
    <property type="nucleotide sequence ID" value="NZ_CP012543.1"/>
</dbReference>
<evidence type="ECO:0000313" key="2">
    <source>
        <dbReference type="Proteomes" id="UP000502377"/>
    </source>
</evidence>
<reference evidence="1 2" key="1">
    <citation type="submission" date="2016-07" db="EMBL/GenBank/DDBJ databases">
        <title>Comparative genomics of the Campylobacter concisus group.</title>
        <authorList>
            <person name="Miller W.G."/>
            <person name="Yee E."/>
            <person name="Chapman M.H."/>
            <person name="Huynh S."/>
            <person name="Bono J.L."/>
            <person name="On S.L.W."/>
            <person name="StLeger J."/>
            <person name="Foster G."/>
            <person name="Parker C.T."/>
        </authorList>
    </citation>
    <scope>NUCLEOTIDE SEQUENCE [LARGE SCALE GENOMIC DNA]</scope>
    <source>
        <strain evidence="1 2">ATCC 33238</strain>
    </source>
</reference>
<dbReference type="KEGG" id="crx:CRECT_0623"/>
<evidence type="ECO:0000313" key="1">
    <source>
        <dbReference type="EMBL" id="QCD46311.1"/>
    </source>
</evidence>
<accession>A0A6G5QKY0</accession>
<dbReference type="EMBL" id="CP012543">
    <property type="protein sequence ID" value="QCD46311.1"/>
    <property type="molecule type" value="Genomic_DNA"/>
</dbReference>
<sequence>MQNYELNREKILDLLEFARKNLPADLRVSIQSAYGASHIEIGSNDNGTKISSRDIKDGLKFIGWDTAKFKELQARLESVNSVKVTVNSDKNSKTEPAVIITYSYVEHYERSYEFYAKDSPRLKELYDKGCAKKYENDGVVFIAWTSHGYKYRTFCAKDDGEDVLADWR</sequence>
<proteinExistence type="predicted"/>
<organism evidence="1 2">
    <name type="scientific">Campylobacter rectus</name>
    <name type="common">Wolinella recta</name>
    <dbReference type="NCBI Taxonomy" id="203"/>
    <lineage>
        <taxon>Bacteria</taxon>
        <taxon>Pseudomonadati</taxon>
        <taxon>Campylobacterota</taxon>
        <taxon>Epsilonproteobacteria</taxon>
        <taxon>Campylobacterales</taxon>
        <taxon>Campylobacteraceae</taxon>
        <taxon>Campylobacter</taxon>
    </lineage>
</organism>
<dbReference type="Proteomes" id="UP000502377">
    <property type="component" value="Chromosome"/>
</dbReference>
<protein>
    <submittedName>
        <fullName evidence="1">Uncharacterized protein</fullName>
    </submittedName>
</protein>